<comment type="caution">
    <text evidence="4">The sequence shown here is derived from an EMBL/GenBank/DDBJ whole genome shotgun (WGS) entry which is preliminary data.</text>
</comment>
<dbReference type="InterPro" id="IPR029021">
    <property type="entry name" value="Prot-tyrosine_phosphatase-like"/>
</dbReference>
<dbReference type="Pfam" id="PF00782">
    <property type="entry name" value="DSPc"/>
    <property type="match status" value="1"/>
</dbReference>
<dbReference type="GO" id="GO:0005654">
    <property type="term" value="C:nucleoplasm"/>
    <property type="evidence" value="ECO:0007669"/>
    <property type="project" value="TreeGrafter"/>
</dbReference>
<dbReference type="InterPro" id="IPR000387">
    <property type="entry name" value="Tyr_Pase_dom"/>
</dbReference>
<keyword evidence="5" id="KW-1185">Reference proteome</keyword>
<feature type="region of interest" description="Disordered" evidence="2">
    <location>
        <begin position="301"/>
        <end position="336"/>
    </location>
</feature>
<protein>
    <recommendedName>
        <fullName evidence="3">Tyrosine specific protein phosphatases domain-containing protein</fullName>
    </recommendedName>
</protein>
<dbReference type="PROSITE" id="PS50056">
    <property type="entry name" value="TYR_PHOSPHATASE_2"/>
    <property type="match status" value="1"/>
</dbReference>
<dbReference type="GO" id="GO:0062026">
    <property type="term" value="P:negative regulation of SCF-dependent proteasomal ubiquitin-dependent catabolic process"/>
    <property type="evidence" value="ECO:0007669"/>
    <property type="project" value="TreeGrafter"/>
</dbReference>
<dbReference type="PANTHER" id="PTHR46588:SF1">
    <property type="entry name" value="SERINE_THREONINE_TYROSINE-INTERACTING PROTEIN"/>
    <property type="match status" value="1"/>
</dbReference>
<sequence>MPIPIPANDMVTSHSPAQSWSFRVPSPPRISVPPPPLNACGIPDLHVVQDSSFDFESSGFDNTEFLRTVTYGNFICSNNMLEWKYEQRRKAQKILPFLYLGPMAAARDQSFLQREGITMVLAVRNTRSAQAKVLGSKTAEELGIESKAIDVAGNQELIAAFPKAVAVINAHLSTMYQLQQAKAVPPTTPGPPHSSPVPGKVLVFCESGNERSATVVTAYIMAMYSTEVIKAVQIVQAQRFAVAFDDPLRNLLSTYEIMLRAKRDVVQADSRMAGYGDAGVLGTSKSTLGRSTTSTKRTLDDAYDDDIDMDGGEEHMDHERFERRVGSAPFHDRSGP</sequence>
<dbReference type="EMBL" id="JAFEKC020000023">
    <property type="protein sequence ID" value="KAK0507458.1"/>
    <property type="molecule type" value="Genomic_DNA"/>
</dbReference>
<feature type="domain" description="Tyrosine specific protein phosphatases" evidence="3">
    <location>
        <begin position="172"/>
        <end position="239"/>
    </location>
</feature>
<dbReference type="GO" id="GO:1990444">
    <property type="term" value="F:F-box domain binding"/>
    <property type="evidence" value="ECO:0007669"/>
    <property type="project" value="TreeGrafter"/>
</dbReference>
<comment type="similarity">
    <text evidence="1">Belongs to the protein-tyrosine phosphatase family. Non-receptor class subfamily.</text>
</comment>
<name>A0AA39QTI8_9LECA</name>
<dbReference type="Proteomes" id="UP001166286">
    <property type="component" value="Unassembled WGS sequence"/>
</dbReference>
<evidence type="ECO:0000313" key="5">
    <source>
        <dbReference type="Proteomes" id="UP001166286"/>
    </source>
</evidence>
<accession>A0AA39QTI8</accession>
<dbReference type="CDD" id="cd14498">
    <property type="entry name" value="DSP"/>
    <property type="match status" value="1"/>
</dbReference>
<feature type="compositionally biased region" description="Acidic residues" evidence="2">
    <location>
        <begin position="301"/>
        <end position="311"/>
    </location>
</feature>
<proteinExistence type="inferred from homology"/>
<dbReference type="GO" id="GO:0070372">
    <property type="term" value="P:regulation of ERK1 and ERK2 cascade"/>
    <property type="evidence" value="ECO:0007669"/>
    <property type="project" value="TreeGrafter"/>
</dbReference>
<feature type="compositionally biased region" description="Basic and acidic residues" evidence="2">
    <location>
        <begin position="312"/>
        <end position="336"/>
    </location>
</feature>
<dbReference type="SUPFAM" id="SSF52799">
    <property type="entry name" value="(Phosphotyrosine protein) phosphatases II"/>
    <property type="match status" value="1"/>
</dbReference>
<dbReference type="InterPro" id="IPR052449">
    <property type="entry name" value="STYX-Interacting_Phosphatase"/>
</dbReference>
<dbReference type="InterPro" id="IPR000340">
    <property type="entry name" value="Dual-sp_phosphatase_cat-dom"/>
</dbReference>
<dbReference type="PANTHER" id="PTHR46588">
    <property type="entry name" value="SERINE/THREONINE/TYROSINE-INTERACTING PROTEIN"/>
    <property type="match status" value="1"/>
</dbReference>
<gene>
    <name evidence="4" type="ORF">JMJ35_009981</name>
</gene>
<dbReference type="SMART" id="SM00195">
    <property type="entry name" value="DSPc"/>
    <property type="match status" value="1"/>
</dbReference>
<dbReference type="InterPro" id="IPR020422">
    <property type="entry name" value="TYR_PHOSPHATASE_DUAL_dom"/>
</dbReference>
<evidence type="ECO:0000259" key="3">
    <source>
        <dbReference type="PROSITE" id="PS50056"/>
    </source>
</evidence>
<organism evidence="4 5">
    <name type="scientific">Cladonia borealis</name>
    <dbReference type="NCBI Taxonomy" id="184061"/>
    <lineage>
        <taxon>Eukaryota</taxon>
        <taxon>Fungi</taxon>
        <taxon>Dikarya</taxon>
        <taxon>Ascomycota</taxon>
        <taxon>Pezizomycotina</taxon>
        <taxon>Lecanoromycetes</taxon>
        <taxon>OSLEUM clade</taxon>
        <taxon>Lecanoromycetidae</taxon>
        <taxon>Lecanorales</taxon>
        <taxon>Lecanorineae</taxon>
        <taxon>Cladoniaceae</taxon>
        <taxon>Cladonia</taxon>
    </lineage>
</organism>
<dbReference type="Gene3D" id="3.90.190.10">
    <property type="entry name" value="Protein tyrosine phosphatase superfamily"/>
    <property type="match status" value="1"/>
</dbReference>
<evidence type="ECO:0000256" key="1">
    <source>
        <dbReference type="ARBA" id="ARBA00009649"/>
    </source>
</evidence>
<reference evidence="4" key="1">
    <citation type="submission" date="2023-03" db="EMBL/GenBank/DDBJ databases">
        <title>Complete genome of Cladonia borealis.</title>
        <authorList>
            <person name="Park H."/>
        </authorList>
    </citation>
    <scope>NUCLEOTIDE SEQUENCE</scope>
    <source>
        <strain evidence="4">ANT050790</strain>
    </source>
</reference>
<dbReference type="GO" id="GO:0140096">
    <property type="term" value="F:catalytic activity, acting on a protein"/>
    <property type="evidence" value="ECO:0007669"/>
    <property type="project" value="UniProtKB-ARBA"/>
</dbReference>
<dbReference type="AlphaFoldDB" id="A0AA39QTI8"/>
<evidence type="ECO:0000313" key="4">
    <source>
        <dbReference type="EMBL" id="KAK0507458.1"/>
    </source>
</evidence>
<dbReference type="GO" id="GO:0005737">
    <property type="term" value="C:cytoplasm"/>
    <property type="evidence" value="ECO:0007669"/>
    <property type="project" value="TreeGrafter"/>
</dbReference>
<evidence type="ECO:0000256" key="2">
    <source>
        <dbReference type="SAM" id="MobiDB-lite"/>
    </source>
</evidence>